<keyword evidence="6" id="KW-1185">Reference proteome</keyword>
<dbReference type="AlphaFoldDB" id="A0A392U499"/>
<reference evidence="5 6" key="1">
    <citation type="journal article" date="2018" name="Front. Plant Sci.">
        <title>Red Clover (Trifolium pratense) and Zigzag Clover (T. medium) - A Picture of Genomic Similarities and Differences.</title>
        <authorList>
            <person name="Dluhosova J."/>
            <person name="Istvanek J."/>
            <person name="Nedelnik J."/>
            <person name="Repkova J."/>
        </authorList>
    </citation>
    <scope>NUCLEOTIDE SEQUENCE [LARGE SCALE GENOMIC DNA]</scope>
    <source>
        <strain evidence="6">cv. 10/8</strain>
        <tissue evidence="5">Leaf</tissue>
    </source>
</reference>
<protein>
    <submittedName>
        <fullName evidence="5">Endochitinase</fullName>
    </submittedName>
</protein>
<dbReference type="GO" id="GO:0016998">
    <property type="term" value="P:cell wall macromolecule catabolic process"/>
    <property type="evidence" value="ECO:0007669"/>
    <property type="project" value="InterPro"/>
</dbReference>
<dbReference type="PANTHER" id="PTHR22595">
    <property type="entry name" value="CHITINASE-RELATED"/>
    <property type="match status" value="1"/>
</dbReference>
<dbReference type="PANTHER" id="PTHR22595:SF79">
    <property type="entry name" value="CHITINASE 12"/>
    <property type="match status" value="1"/>
</dbReference>
<evidence type="ECO:0000259" key="4">
    <source>
        <dbReference type="PROSITE" id="PS00774"/>
    </source>
</evidence>
<evidence type="ECO:0000313" key="5">
    <source>
        <dbReference type="EMBL" id="MCI67216.1"/>
    </source>
</evidence>
<evidence type="ECO:0000256" key="2">
    <source>
        <dbReference type="ARBA" id="ARBA00022821"/>
    </source>
</evidence>
<dbReference type="Gene3D" id="1.10.530.10">
    <property type="match status" value="1"/>
</dbReference>
<feature type="domain" description="Glycoside hydrolase family 19 catalytic" evidence="4">
    <location>
        <begin position="35"/>
        <end position="45"/>
    </location>
</feature>
<dbReference type="GO" id="GO:0050832">
    <property type="term" value="P:defense response to fungus"/>
    <property type="evidence" value="ECO:0007669"/>
    <property type="project" value="TreeGrafter"/>
</dbReference>
<name>A0A392U499_9FABA</name>
<dbReference type="CDD" id="cd00325">
    <property type="entry name" value="chitinase_GH19"/>
    <property type="match status" value="1"/>
</dbReference>
<dbReference type="GO" id="GO:0006032">
    <property type="term" value="P:chitin catabolic process"/>
    <property type="evidence" value="ECO:0007669"/>
    <property type="project" value="InterPro"/>
</dbReference>
<keyword evidence="1" id="KW-0147">Chitin-binding</keyword>
<dbReference type="InterPro" id="IPR023346">
    <property type="entry name" value="Lysozyme-like_dom_sf"/>
</dbReference>
<dbReference type="PROSITE" id="PS00774">
    <property type="entry name" value="CHITINASE_19_2"/>
    <property type="match status" value="1"/>
</dbReference>
<feature type="non-terminal residue" evidence="5">
    <location>
        <position position="73"/>
    </location>
</feature>
<keyword evidence="2" id="KW-0611">Plant defense</keyword>
<dbReference type="Proteomes" id="UP000265520">
    <property type="component" value="Unassembled WGS sequence"/>
</dbReference>
<dbReference type="GO" id="GO:0008061">
    <property type="term" value="F:chitin binding"/>
    <property type="evidence" value="ECO:0007669"/>
    <property type="project" value="UniProtKB-KW"/>
</dbReference>
<evidence type="ECO:0000256" key="1">
    <source>
        <dbReference type="ARBA" id="ARBA00022669"/>
    </source>
</evidence>
<dbReference type="InterPro" id="IPR000726">
    <property type="entry name" value="Glyco_hydro_19_cat"/>
</dbReference>
<sequence>MLTLYHSNSNYGLAGKAINEDLSNNPDLLSTYPTVSFKSAIWFWMTPQGNKPSSHDVIVGKWTPTAIDIAAMR</sequence>
<organism evidence="5 6">
    <name type="scientific">Trifolium medium</name>
    <dbReference type="NCBI Taxonomy" id="97028"/>
    <lineage>
        <taxon>Eukaryota</taxon>
        <taxon>Viridiplantae</taxon>
        <taxon>Streptophyta</taxon>
        <taxon>Embryophyta</taxon>
        <taxon>Tracheophyta</taxon>
        <taxon>Spermatophyta</taxon>
        <taxon>Magnoliopsida</taxon>
        <taxon>eudicotyledons</taxon>
        <taxon>Gunneridae</taxon>
        <taxon>Pentapetalae</taxon>
        <taxon>rosids</taxon>
        <taxon>fabids</taxon>
        <taxon>Fabales</taxon>
        <taxon>Fabaceae</taxon>
        <taxon>Papilionoideae</taxon>
        <taxon>50 kb inversion clade</taxon>
        <taxon>NPAAA clade</taxon>
        <taxon>Hologalegina</taxon>
        <taxon>IRL clade</taxon>
        <taxon>Trifolieae</taxon>
        <taxon>Trifolium</taxon>
    </lineage>
</organism>
<dbReference type="SUPFAM" id="SSF53955">
    <property type="entry name" value="Lysozyme-like"/>
    <property type="match status" value="1"/>
</dbReference>
<proteinExistence type="predicted"/>
<comment type="caution">
    <text evidence="5">The sequence shown here is derived from an EMBL/GenBank/DDBJ whole genome shotgun (WGS) entry which is preliminary data.</text>
</comment>
<dbReference type="EMBL" id="LXQA010711833">
    <property type="protein sequence ID" value="MCI67216.1"/>
    <property type="molecule type" value="Genomic_DNA"/>
</dbReference>
<accession>A0A392U499</accession>
<evidence type="ECO:0000256" key="3">
    <source>
        <dbReference type="ARBA" id="ARBA00023157"/>
    </source>
</evidence>
<dbReference type="GO" id="GO:0004568">
    <property type="term" value="F:chitinase activity"/>
    <property type="evidence" value="ECO:0007669"/>
    <property type="project" value="InterPro"/>
</dbReference>
<dbReference type="Pfam" id="PF00182">
    <property type="entry name" value="Glyco_hydro_19"/>
    <property type="match status" value="1"/>
</dbReference>
<keyword evidence="3" id="KW-1015">Disulfide bond</keyword>
<evidence type="ECO:0000313" key="6">
    <source>
        <dbReference type="Proteomes" id="UP000265520"/>
    </source>
</evidence>